<gene>
    <name evidence="1" type="ORF">KEG57_50145</name>
</gene>
<sequence length="97" mass="10912">MMERWRGAKALVADTIDQGSRAVERLQKETARRPLDLLARIPPLEVPAKGILEIHHLLVSNTHAMIRLVNRVVADTLDVVIDMVDKRNEHASRSASQ</sequence>
<reference evidence="1 2" key="1">
    <citation type="submission" date="2021-04" db="EMBL/GenBank/DDBJ databases">
        <title>Genome analysis of Polyangium sp.</title>
        <authorList>
            <person name="Li Y."/>
            <person name="Wang J."/>
        </authorList>
    </citation>
    <scope>NUCLEOTIDE SEQUENCE [LARGE SCALE GENOMIC DNA]</scope>
    <source>
        <strain evidence="1 2">SDU14</strain>
    </source>
</reference>
<keyword evidence="2" id="KW-1185">Reference proteome</keyword>
<evidence type="ECO:0000313" key="1">
    <source>
        <dbReference type="EMBL" id="MDC3988728.1"/>
    </source>
</evidence>
<comment type="caution">
    <text evidence="1">The sequence shown here is derived from an EMBL/GenBank/DDBJ whole genome shotgun (WGS) entry which is preliminary data.</text>
</comment>
<dbReference type="EMBL" id="JAGTJJ010000081">
    <property type="protein sequence ID" value="MDC3988728.1"/>
    <property type="molecule type" value="Genomic_DNA"/>
</dbReference>
<name>A0A9X3XHF3_9BACT</name>
<dbReference type="AlphaFoldDB" id="A0A9X3XHF3"/>
<evidence type="ECO:0000313" key="2">
    <source>
        <dbReference type="Proteomes" id="UP001151081"/>
    </source>
</evidence>
<protein>
    <submittedName>
        <fullName evidence="1">Uncharacterized protein</fullName>
    </submittedName>
</protein>
<proteinExistence type="predicted"/>
<organism evidence="1 2">
    <name type="scientific">Polyangium jinanense</name>
    <dbReference type="NCBI Taxonomy" id="2829994"/>
    <lineage>
        <taxon>Bacteria</taxon>
        <taxon>Pseudomonadati</taxon>
        <taxon>Myxococcota</taxon>
        <taxon>Polyangia</taxon>
        <taxon>Polyangiales</taxon>
        <taxon>Polyangiaceae</taxon>
        <taxon>Polyangium</taxon>
    </lineage>
</organism>
<dbReference type="RefSeq" id="WP_272428059.1">
    <property type="nucleotide sequence ID" value="NZ_JAGTJJ010000081.1"/>
</dbReference>
<dbReference type="Proteomes" id="UP001151081">
    <property type="component" value="Unassembled WGS sequence"/>
</dbReference>
<accession>A0A9X3XHF3</accession>